<accession>A0A812EZB7</accession>
<evidence type="ECO:0000313" key="2">
    <source>
        <dbReference type="Proteomes" id="UP000655759"/>
    </source>
</evidence>
<comment type="caution">
    <text evidence="1">The sequence shown here is derived from an EMBL/GenBank/DDBJ whole genome shotgun (WGS) entry which is preliminary data.</text>
</comment>
<dbReference type="EMBL" id="CAJNAQ010000002">
    <property type="protein sequence ID" value="CAE6486697.1"/>
    <property type="molecule type" value="Genomic_DNA"/>
</dbReference>
<organism evidence="1 2">
    <name type="scientific">Candidatus Nitrosotenuis uzonensis</name>
    <dbReference type="NCBI Taxonomy" id="1407055"/>
    <lineage>
        <taxon>Archaea</taxon>
        <taxon>Nitrososphaerota</taxon>
        <taxon>Candidatus Nitrosotenuis</taxon>
    </lineage>
</organism>
<gene>
    <name evidence="1" type="ORF">NUZ5A_20181</name>
</gene>
<dbReference type="RefSeq" id="WP_239654848.1">
    <property type="nucleotide sequence ID" value="NZ_CAJNAQ010000002.1"/>
</dbReference>
<reference evidence="1" key="1">
    <citation type="submission" date="2021-02" db="EMBL/GenBank/DDBJ databases">
        <authorList>
            <person name="Han P."/>
        </authorList>
    </citation>
    <scope>NUCLEOTIDE SEQUENCE</scope>
    <source>
        <strain evidence="1">Candidatus Nitrosotenuis uzonensis 5A</strain>
    </source>
</reference>
<sequence length="108" mass="11779">MSWRKIAMKFPGTCIVCNQKIEVNEIGLWSKGAGVKHERCAAKEIKELNCAICGGPAGCARCEFQDDCDREAVSGMCVCKNCLDSKDPYLAYKKAVTTGFPVFEMSSG</sequence>
<dbReference type="Proteomes" id="UP000655759">
    <property type="component" value="Unassembled WGS sequence"/>
</dbReference>
<dbReference type="AlphaFoldDB" id="A0A812EZB7"/>
<evidence type="ECO:0000313" key="1">
    <source>
        <dbReference type="EMBL" id="CAE6486697.1"/>
    </source>
</evidence>
<name>A0A812EZB7_9ARCH</name>
<proteinExistence type="predicted"/>
<protein>
    <submittedName>
        <fullName evidence="1">Uncharacterized protein</fullName>
    </submittedName>
</protein>